<gene>
    <name evidence="2" type="ordered locus">Desca_2422</name>
</gene>
<evidence type="ECO:0000256" key="1">
    <source>
        <dbReference type="SAM" id="Phobius"/>
    </source>
</evidence>
<evidence type="ECO:0000313" key="3">
    <source>
        <dbReference type="Proteomes" id="UP000009226"/>
    </source>
</evidence>
<dbReference type="RefSeq" id="WP_003539729.1">
    <property type="nucleotide sequence ID" value="NC_015565.1"/>
</dbReference>
<accession>F6B473</accession>
<keyword evidence="1" id="KW-1133">Transmembrane helix</keyword>
<evidence type="ECO:0000313" key="2">
    <source>
        <dbReference type="EMBL" id="AEF95250.1"/>
    </source>
</evidence>
<organism evidence="2 3">
    <name type="scientific">Desulfotomaculum nigrificans (strain DSM 14880 / VKM B-2319 / CO-1-SRB)</name>
    <name type="common">Desulfotomaculum carboxydivorans</name>
    <dbReference type="NCBI Taxonomy" id="868595"/>
    <lineage>
        <taxon>Bacteria</taxon>
        <taxon>Bacillati</taxon>
        <taxon>Bacillota</taxon>
        <taxon>Clostridia</taxon>
        <taxon>Eubacteriales</taxon>
        <taxon>Desulfotomaculaceae</taxon>
        <taxon>Desulfotomaculum</taxon>
    </lineage>
</organism>
<name>F6B473_DESCC</name>
<keyword evidence="3" id="KW-1185">Reference proteome</keyword>
<dbReference type="AlphaFoldDB" id="F6B473"/>
<dbReference type="EMBL" id="CP002736">
    <property type="protein sequence ID" value="AEF95250.1"/>
    <property type="molecule type" value="Genomic_DNA"/>
</dbReference>
<feature type="transmembrane region" description="Helical" evidence="1">
    <location>
        <begin position="16"/>
        <end position="35"/>
    </location>
</feature>
<proteinExistence type="predicted"/>
<reference evidence="2 3" key="1">
    <citation type="submission" date="2011-05" db="EMBL/GenBank/DDBJ databases">
        <title>Complete sequence of Desulfotomaculum carboxydivorans CO-1-SRB.</title>
        <authorList>
            <consortium name="US DOE Joint Genome Institute"/>
            <person name="Lucas S."/>
            <person name="Han J."/>
            <person name="Lapidus A."/>
            <person name="Cheng J.-F."/>
            <person name="Goodwin L."/>
            <person name="Pitluck S."/>
            <person name="Peters L."/>
            <person name="Mikhailova N."/>
            <person name="Lu M."/>
            <person name="Han C."/>
            <person name="Tapia R."/>
            <person name="Land M."/>
            <person name="Hauser L."/>
            <person name="Kyrpides N."/>
            <person name="Ivanova N."/>
            <person name="Pagani I."/>
            <person name="Stams A."/>
            <person name="Plugge C."/>
            <person name="Muyzer G."/>
            <person name="Kuever J."/>
            <person name="Parshina S."/>
            <person name="Ivanova A."/>
            <person name="Nazina T."/>
            <person name="Woyke T."/>
        </authorList>
    </citation>
    <scope>NUCLEOTIDE SEQUENCE [LARGE SCALE GENOMIC DNA]</scope>
    <source>
        <strain evidence="3">DSM 14880 / VKM B-2319 / CO-1-SRB</strain>
    </source>
</reference>
<keyword evidence="1" id="KW-0812">Transmembrane</keyword>
<sequence length="40" mass="4579">MEALLNFYNSLTKTQLLLMFITVTLALVVLVVGFGRKYKE</sequence>
<keyword evidence="1" id="KW-0472">Membrane</keyword>
<dbReference type="HOGENOM" id="CLU_219355_0_0_9"/>
<dbReference type="Proteomes" id="UP000009226">
    <property type="component" value="Chromosome"/>
</dbReference>
<protein>
    <submittedName>
        <fullName evidence="2">Uncharacterized protein</fullName>
    </submittedName>
</protein>
<dbReference type="KEGG" id="dca:Desca_2422"/>